<evidence type="ECO:0000259" key="1">
    <source>
        <dbReference type="Pfam" id="PF01636"/>
    </source>
</evidence>
<evidence type="ECO:0000313" key="3">
    <source>
        <dbReference type="Proteomes" id="UP000235739"/>
    </source>
</evidence>
<dbReference type="Proteomes" id="UP000235739">
    <property type="component" value="Unassembled WGS sequence"/>
</dbReference>
<name>A0A2N7S6E0_9MICC</name>
<dbReference type="InterPro" id="IPR011009">
    <property type="entry name" value="Kinase-like_dom_sf"/>
</dbReference>
<dbReference type="AlphaFoldDB" id="A0A2N7S6E0"/>
<gene>
    <name evidence="2" type="ORF">CIK84_09220</name>
</gene>
<evidence type="ECO:0000313" key="2">
    <source>
        <dbReference type="EMBL" id="PMQ21687.1"/>
    </source>
</evidence>
<comment type="caution">
    <text evidence="2">The sequence shown here is derived from an EMBL/GenBank/DDBJ whole genome shotgun (WGS) entry which is preliminary data.</text>
</comment>
<proteinExistence type="predicted"/>
<dbReference type="EMBL" id="PNQX01000001">
    <property type="protein sequence ID" value="PMQ21687.1"/>
    <property type="molecule type" value="Genomic_DNA"/>
</dbReference>
<dbReference type="Gene3D" id="3.30.200.20">
    <property type="entry name" value="Phosphorylase Kinase, domain 1"/>
    <property type="match status" value="1"/>
</dbReference>
<dbReference type="Pfam" id="PF01636">
    <property type="entry name" value="APH"/>
    <property type="match status" value="1"/>
</dbReference>
<accession>A0A2N7S6E0</accession>
<feature type="domain" description="Aminoglycoside phosphotransferase" evidence="1">
    <location>
        <begin position="46"/>
        <end position="219"/>
    </location>
</feature>
<reference evidence="2 3" key="1">
    <citation type="journal article" date="2017" name="Elife">
        <title>Extensive horizontal gene transfer in cheese-associated bacteria.</title>
        <authorList>
            <person name="Bonham K.S."/>
            <person name="Wolfe B.E."/>
            <person name="Dutton R.J."/>
        </authorList>
    </citation>
    <scope>NUCLEOTIDE SEQUENCE [LARGE SCALE GENOMIC DNA]</scope>
    <source>
        <strain evidence="2 3">JB182</strain>
    </source>
</reference>
<dbReference type="Gene3D" id="3.90.1200.10">
    <property type="match status" value="1"/>
</dbReference>
<dbReference type="SUPFAM" id="SSF56112">
    <property type="entry name" value="Protein kinase-like (PK-like)"/>
    <property type="match status" value="1"/>
</dbReference>
<protein>
    <recommendedName>
        <fullName evidence="1">Aminoglycoside phosphotransferase domain-containing protein</fullName>
    </recommendedName>
</protein>
<sequence>MRRVPVSRPATKEELQIARQLCPDLSWDDAAVNEGGQFHKVIIANPQAVIRMARTPQATEQMPRTLDLLDRLESQLDYQIPVATSQILSVDGLSSVAMSFIPGSAHEPHYGDPQVLGKVVKDLAEIPLEPISDHLATPFAFRGPWTEERQQQCYDALPDELRPAARSLWAQLDELAQVPAALVHGDLAGHNMHWVGEELIGILDWDLAAAWDPALNTAYLSLWHGLEMVDLIAPSPDEACRAKIWLGLMSLERLSDTLSRTDNPKMGKLMRKIGPRILNAAEAVLV</sequence>
<dbReference type="InterPro" id="IPR002575">
    <property type="entry name" value="Aminoglycoside_PTrfase"/>
</dbReference>
<organism evidence="2 3">
    <name type="scientific">Glutamicibacter arilaitensis</name>
    <dbReference type="NCBI Taxonomy" id="256701"/>
    <lineage>
        <taxon>Bacteria</taxon>
        <taxon>Bacillati</taxon>
        <taxon>Actinomycetota</taxon>
        <taxon>Actinomycetes</taxon>
        <taxon>Micrococcales</taxon>
        <taxon>Micrococcaceae</taxon>
        <taxon>Glutamicibacter</taxon>
    </lineage>
</organism>